<dbReference type="GO" id="GO:0007017">
    <property type="term" value="P:microtubule-based process"/>
    <property type="evidence" value="ECO:0007669"/>
    <property type="project" value="InterPro"/>
</dbReference>
<dbReference type="InterPro" id="IPR037177">
    <property type="entry name" value="DLC_sf"/>
</dbReference>
<dbReference type="GO" id="GO:0005874">
    <property type="term" value="C:microtubule"/>
    <property type="evidence" value="ECO:0007669"/>
    <property type="project" value="UniProtKB-KW"/>
</dbReference>
<evidence type="ECO:0000256" key="3">
    <source>
        <dbReference type="ARBA" id="ARBA00022448"/>
    </source>
</evidence>
<dbReference type="Pfam" id="PF01221">
    <property type="entry name" value="Dynein_light"/>
    <property type="match status" value="1"/>
</dbReference>
<evidence type="ECO:0000313" key="13">
    <source>
        <dbReference type="Proteomes" id="UP000187209"/>
    </source>
</evidence>
<dbReference type="SUPFAM" id="SSF54648">
    <property type="entry name" value="DLC"/>
    <property type="match status" value="1"/>
</dbReference>
<keyword evidence="8 10" id="KW-0206">Cytoskeleton</keyword>
<dbReference type="InterPro" id="IPR001372">
    <property type="entry name" value="Dynein_light_chain_typ-1/2"/>
</dbReference>
<proteinExistence type="inferred from homology"/>
<evidence type="ECO:0000313" key="11">
    <source>
        <dbReference type="EMBL" id="OMJ66878.1"/>
    </source>
</evidence>
<keyword evidence="10" id="KW-0243">Dynein</keyword>
<dbReference type="FunFam" id="3.30.740.10:FF:000005">
    <property type="entry name" value="Dynein light chain"/>
    <property type="match status" value="1"/>
</dbReference>
<keyword evidence="4 10" id="KW-0963">Cytoplasm</keyword>
<keyword evidence="10" id="KW-0505">Motor protein</keyword>
<gene>
    <name evidence="12" type="ORF">SteCoe_30065</name>
    <name evidence="11" type="ORF">SteCoe_36131</name>
</gene>
<keyword evidence="3" id="KW-0813">Transport</keyword>
<evidence type="ECO:0000256" key="7">
    <source>
        <dbReference type="ARBA" id="ARBA00022927"/>
    </source>
</evidence>
<evidence type="ECO:0000313" key="12">
    <source>
        <dbReference type="EMBL" id="OMJ71669.1"/>
    </source>
</evidence>
<protein>
    <recommendedName>
        <fullName evidence="10">Dynein light chain</fullName>
    </recommendedName>
</protein>
<dbReference type="EMBL" id="MPUH01000968">
    <property type="protein sequence ID" value="OMJ71669.1"/>
    <property type="molecule type" value="Genomic_DNA"/>
</dbReference>
<comment type="subcellular location">
    <subcellularLocation>
        <location evidence="2 10">Cytoplasm</location>
        <location evidence="2 10">Cytoskeleton</location>
    </subcellularLocation>
    <subcellularLocation>
        <location evidence="1">Nucleus</location>
    </subcellularLocation>
</comment>
<dbReference type="GO" id="GO:0015031">
    <property type="term" value="P:protein transport"/>
    <property type="evidence" value="ECO:0007669"/>
    <property type="project" value="UniProtKB-KW"/>
</dbReference>
<sequence>MAQIGENKEDLRPFMDARVLWPPDMPDDMLEDAVKIAKEATTTYEIETQGQEVAKFIKQRFDDKWLPYWHVIVGKGFGCHCTHEARRFIYFYIGKHAFMIYKLGF</sequence>
<name>A0A1R2B4H8_9CILI</name>
<dbReference type="Proteomes" id="UP000187209">
    <property type="component" value="Unassembled WGS sequence"/>
</dbReference>
<dbReference type="GO" id="GO:0045505">
    <property type="term" value="F:dynein intermediate chain binding"/>
    <property type="evidence" value="ECO:0007669"/>
    <property type="project" value="TreeGrafter"/>
</dbReference>
<comment type="caution">
    <text evidence="12">The sequence shown here is derived from an EMBL/GenBank/DDBJ whole genome shotgun (WGS) entry which is preliminary data.</text>
</comment>
<evidence type="ECO:0000256" key="5">
    <source>
        <dbReference type="ARBA" id="ARBA00022701"/>
    </source>
</evidence>
<dbReference type="EMBL" id="MPUH01001613">
    <property type="protein sequence ID" value="OMJ66878.1"/>
    <property type="molecule type" value="Genomic_DNA"/>
</dbReference>
<dbReference type="AlphaFoldDB" id="A0A1R2B4H8"/>
<keyword evidence="7" id="KW-0653">Protein transport</keyword>
<keyword evidence="13" id="KW-1185">Reference proteome</keyword>
<reference evidence="12 13" key="1">
    <citation type="submission" date="2016-11" db="EMBL/GenBank/DDBJ databases">
        <title>The macronuclear genome of Stentor coeruleus: a giant cell with tiny introns.</title>
        <authorList>
            <person name="Slabodnick M."/>
            <person name="Ruby J.G."/>
            <person name="Reiff S.B."/>
            <person name="Swart E.C."/>
            <person name="Gosai S."/>
            <person name="Prabakaran S."/>
            <person name="Witkowska E."/>
            <person name="Larue G.E."/>
            <person name="Fisher S."/>
            <person name="Freeman R.M."/>
            <person name="Gunawardena J."/>
            <person name="Chu W."/>
            <person name="Stover N.A."/>
            <person name="Gregory B.D."/>
            <person name="Nowacki M."/>
            <person name="Derisi J."/>
            <person name="Roy S.W."/>
            <person name="Marshall W.F."/>
            <person name="Sood P."/>
        </authorList>
    </citation>
    <scope>NUCLEOTIDE SEQUENCE [LARGE SCALE GENOMIC DNA]</scope>
    <source>
        <strain evidence="12">WM001</strain>
    </source>
</reference>
<accession>A0A1R2B4H8</accession>
<dbReference type="GO" id="GO:0005634">
    <property type="term" value="C:nucleus"/>
    <property type="evidence" value="ECO:0007669"/>
    <property type="project" value="UniProtKB-SubCell"/>
</dbReference>
<dbReference type="Gene3D" id="3.30.740.10">
    <property type="entry name" value="Protein Inhibitor Of Neuronal Nitric Oxide Synthase"/>
    <property type="match status" value="1"/>
</dbReference>
<keyword evidence="9" id="KW-0539">Nucleus</keyword>
<dbReference type="SMART" id="SM01375">
    <property type="entry name" value="Dynein_light"/>
    <property type="match status" value="1"/>
</dbReference>
<keyword evidence="6" id="KW-0509">mRNA transport</keyword>
<dbReference type="OrthoDB" id="10033309at2759"/>
<dbReference type="GO" id="GO:0051028">
    <property type="term" value="P:mRNA transport"/>
    <property type="evidence" value="ECO:0007669"/>
    <property type="project" value="UniProtKB-KW"/>
</dbReference>
<dbReference type="PANTHER" id="PTHR11886">
    <property type="entry name" value="DYNEIN LIGHT CHAIN"/>
    <property type="match status" value="1"/>
</dbReference>
<evidence type="ECO:0000256" key="9">
    <source>
        <dbReference type="ARBA" id="ARBA00023242"/>
    </source>
</evidence>
<comment type="similarity">
    <text evidence="10">Belongs to the dynein light chain family.</text>
</comment>
<evidence type="ECO:0000256" key="1">
    <source>
        <dbReference type="ARBA" id="ARBA00004123"/>
    </source>
</evidence>
<evidence type="ECO:0000256" key="10">
    <source>
        <dbReference type="RuleBase" id="RU365010"/>
    </source>
</evidence>
<organism evidence="12 13">
    <name type="scientific">Stentor coeruleus</name>
    <dbReference type="NCBI Taxonomy" id="5963"/>
    <lineage>
        <taxon>Eukaryota</taxon>
        <taxon>Sar</taxon>
        <taxon>Alveolata</taxon>
        <taxon>Ciliophora</taxon>
        <taxon>Postciliodesmatophora</taxon>
        <taxon>Heterotrichea</taxon>
        <taxon>Heterotrichida</taxon>
        <taxon>Stentoridae</taxon>
        <taxon>Stentor</taxon>
    </lineage>
</organism>
<evidence type="ECO:0000256" key="4">
    <source>
        <dbReference type="ARBA" id="ARBA00022490"/>
    </source>
</evidence>
<evidence type="ECO:0000256" key="2">
    <source>
        <dbReference type="ARBA" id="ARBA00004245"/>
    </source>
</evidence>
<dbReference type="GO" id="GO:0005868">
    <property type="term" value="C:cytoplasmic dynein complex"/>
    <property type="evidence" value="ECO:0007669"/>
    <property type="project" value="TreeGrafter"/>
</dbReference>
<evidence type="ECO:0000256" key="8">
    <source>
        <dbReference type="ARBA" id="ARBA00023212"/>
    </source>
</evidence>
<dbReference type="PANTHER" id="PTHR11886:SF35">
    <property type="entry name" value="DYNEIN LIGHT CHAIN"/>
    <property type="match status" value="1"/>
</dbReference>
<evidence type="ECO:0000256" key="6">
    <source>
        <dbReference type="ARBA" id="ARBA00022816"/>
    </source>
</evidence>
<keyword evidence="5 10" id="KW-0493">Microtubule</keyword>